<evidence type="ECO:0000313" key="3">
    <source>
        <dbReference type="Proteomes" id="UP001497600"/>
    </source>
</evidence>
<dbReference type="PANTHER" id="PTHR15020:SF50">
    <property type="entry name" value="UPF0659 PROTEIN YMR090W"/>
    <property type="match status" value="1"/>
</dbReference>
<proteinExistence type="predicted"/>
<dbReference type="Proteomes" id="UP001497600">
    <property type="component" value="Chromosome B"/>
</dbReference>
<evidence type="ECO:0000259" key="1">
    <source>
        <dbReference type="Pfam" id="PF13460"/>
    </source>
</evidence>
<dbReference type="Pfam" id="PF13460">
    <property type="entry name" value="NAD_binding_10"/>
    <property type="match status" value="1"/>
</dbReference>
<organism evidence="2 3">
    <name type="scientific">[Candida] anglica</name>
    <dbReference type="NCBI Taxonomy" id="148631"/>
    <lineage>
        <taxon>Eukaryota</taxon>
        <taxon>Fungi</taxon>
        <taxon>Dikarya</taxon>
        <taxon>Ascomycota</taxon>
        <taxon>Saccharomycotina</taxon>
        <taxon>Pichiomycetes</taxon>
        <taxon>Debaryomycetaceae</taxon>
        <taxon>Kurtzmaniella</taxon>
    </lineage>
</organism>
<keyword evidence="3" id="KW-1185">Reference proteome</keyword>
<dbReference type="InterPro" id="IPR016040">
    <property type="entry name" value="NAD(P)-bd_dom"/>
</dbReference>
<dbReference type="Gene3D" id="3.40.50.720">
    <property type="entry name" value="NAD(P)-binding Rossmann-like Domain"/>
    <property type="match status" value="1"/>
</dbReference>
<dbReference type="InterPro" id="IPR036291">
    <property type="entry name" value="NAD(P)-bd_dom_sf"/>
</dbReference>
<accession>A0ABP0E7D1</accession>
<dbReference type="SUPFAM" id="SSF51735">
    <property type="entry name" value="NAD(P)-binding Rossmann-fold domains"/>
    <property type="match status" value="1"/>
</dbReference>
<reference evidence="2 3" key="1">
    <citation type="submission" date="2024-01" db="EMBL/GenBank/DDBJ databases">
        <authorList>
            <consortium name="Genoscope - CEA"/>
            <person name="William W."/>
        </authorList>
    </citation>
    <scope>NUCLEOTIDE SEQUENCE [LARGE SCALE GENOMIC DNA]</scope>
    <source>
        <strain evidence="2 3">29B2s-10</strain>
    </source>
</reference>
<sequence>MSFKNIIVFGAHGQIGQHFLRFASASGIKSTAVIRNSEQASKITQIASGVTAKEITVDGSSVEELGAAISGHDAVVLTLGSRGKSLLQVDLDGTVKVFEAAVLAKVRRLVLISAANAENREWFSKTSLRDYYIAKHYADRILVNEFKQSLDFTILQPGALTDGASTKKFGHLGGETRSVDREDVAYAILETLNDKETYGKSIPFVNGNTDIGEFFKNVK</sequence>
<dbReference type="PANTHER" id="PTHR15020">
    <property type="entry name" value="FLAVIN REDUCTASE-RELATED"/>
    <property type="match status" value="1"/>
</dbReference>
<evidence type="ECO:0000313" key="2">
    <source>
        <dbReference type="EMBL" id="CAK7896576.1"/>
    </source>
</evidence>
<protein>
    <recommendedName>
        <fullName evidence="1">NAD(P)-binding domain-containing protein</fullName>
    </recommendedName>
</protein>
<name>A0ABP0E7D1_9ASCO</name>
<feature type="domain" description="NAD(P)-binding" evidence="1">
    <location>
        <begin position="10"/>
        <end position="194"/>
    </location>
</feature>
<gene>
    <name evidence="2" type="ORF">CAAN4_B05710</name>
</gene>
<dbReference type="EMBL" id="OZ004254">
    <property type="protein sequence ID" value="CAK7896576.1"/>
    <property type="molecule type" value="Genomic_DNA"/>
</dbReference>